<evidence type="ECO:0000313" key="5">
    <source>
        <dbReference type="Proteomes" id="UP000695022"/>
    </source>
</evidence>
<dbReference type="SUPFAM" id="SSF49562">
    <property type="entry name" value="C2 domain (Calcium/lipid-binding domain, CaLB)"/>
    <property type="match status" value="1"/>
</dbReference>
<protein>
    <submittedName>
        <fullName evidence="6">Uncharacterized protein LOC106809942</fullName>
    </submittedName>
</protein>
<feature type="compositionally biased region" description="Low complexity" evidence="2">
    <location>
        <begin position="771"/>
        <end position="787"/>
    </location>
</feature>
<feature type="domain" description="Phosphatase tensin-type" evidence="3">
    <location>
        <begin position="114"/>
        <end position="286"/>
    </location>
</feature>
<dbReference type="PANTHER" id="PTHR45734:SF10">
    <property type="entry name" value="BLISTERY, ISOFORM A"/>
    <property type="match status" value="1"/>
</dbReference>
<feature type="region of interest" description="Disordered" evidence="2">
    <location>
        <begin position="771"/>
        <end position="873"/>
    </location>
</feature>
<dbReference type="Proteomes" id="UP000695022">
    <property type="component" value="Unplaced"/>
</dbReference>
<dbReference type="SMART" id="SM00404">
    <property type="entry name" value="PTPc_motif"/>
    <property type="match status" value="1"/>
</dbReference>
<reference evidence="6" key="1">
    <citation type="submission" date="2025-08" db="UniProtKB">
        <authorList>
            <consortium name="RefSeq"/>
        </authorList>
    </citation>
    <scope>IDENTIFICATION</scope>
</reference>
<feature type="compositionally biased region" description="Polar residues" evidence="2">
    <location>
        <begin position="800"/>
        <end position="811"/>
    </location>
</feature>
<comment type="similarity">
    <text evidence="1">Belongs to the PTEN phosphatase protein family.</text>
</comment>
<dbReference type="InterPro" id="IPR003595">
    <property type="entry name" value="Tyr_Pase_cat"/>
</dbReference>
<feature type="region of interest" description="Disordered" evidence="2">
    <location>
        <begin position="611"/>
        <end position="666"/>
    </location>
</feature>
<feature type="region of interest" description="Disordered" evidence="2">
    <location>
        <begin position="64"/>
        <end position="99"/>
    </location>
</feature>
<accession>A0ABM1E8Z5</accession>
<gene>
    <name evidence="6" type="primary">LOC106809942</name>
</gene>
<evidence type="ECO:0000256" key="1">
    <source>
        <dbReference type="ARBA" id="ARBA00007881"/>
    </source>
</evidence>
<feature type="region of interest" description="Disordered" evidence="2">
    <location>
        <begin position="534"/>
        <end position="559"/>
    </location>
</feature>
<organism evidence="5 6">
    <name type="scientific">Priapulus caudatus</name>
    <name type="common">Priapulid worm</name>
    <dbReference type="NCBI Taxonomy" id="37621"/>
    <lineage>
        <taxon>Eukaryota</taxon>
        <taxon>Metazoa</taxon>
        <taxon>Ecdysozoa</taxon>
        <taxon>Scalidophora</taxon>
        <taxon>Priapulida</taxon>
        <taxon>Priapulimorpha</taxon>
        <taxon>Priapulimorphida</taxon>
        <taxon>Priapulidae</taxon>
        <taxon>Priapulus</taxon>
    </lineage>
</organism>
<dbReference type="RefSeq" id="XP_014668666.1">
    <property type="nucleotide sequence ID" value="XM_014813180.1"/>
</dbReference>
<dbReference type="Gene3D" id="3.90.190.10">
    <property type="entry name" value="Protein tyrosine phosphatase superfamily"/>
    <property type="match status" value="1"/>
</dbReference>
<feature type="compositionally biased region" description="Basic and acidic residues" evidence="2">
    <location>
        <begin position="833"/>
        <end position="846"/>
    </location>
</feature>
<feature type="compositionally biased region" description="Polar residues" evidence="2">
    <location>
        <begin position="611"/>
        <end position="620"/>
    </location>
</feature>
<feature type="compositionally biased region" description="Polar residues" evidence="2">
    <location>
        <begin position="78"/>
        <end position="99"/>
    </location>
</feature>
<dbReference type="InterPro" id="IPR051484">
    <property type="entry name" value="Tensin_PTEN_phosphatase"/>
</dbReference>
<dbReference type="Gene3D" id="2.60.40.1110">
    <property type="match status" value="1"/>
</dbReference>
<dbReference type="GeneID" id="106809942"/>
<dbReference type="Pfam" id="PF10409">
    <property type="entry name" value="PTEN_C2"/>
    <property type="match status" value="1"/>
</dbReference>
<evidence type="ECO:0000259" key="4">
    <source>
        <dbReference type="PROSITE" id="PS51182"/>
    </source>
</evidence>
<proteinExistence type="inferred from homology"/>
<feature type="region of interest" description="Disordered" evidence="2">
    <location>
        <begin position="455"/>
        <end position="517"/>
    </location>
</feature>
<dbReference type="PROSITE" id="PS51181">
    <property type="entry name" value="PPASE_TENSIN"/>
    <property type="match status" value="1"/>
</dbReference>
<dbReference type="SMART" id="SM01326">
    <property type="entry name" value="PTEN_C2"/>
    <property type="match status" value="1"/>
</dbReference>
<dbReference type="CDD" id="cd14508">
    <property type="entry name" value="PTP_tensin"/>
    <property type="match status" value="1"/>
</dbReference>
<feature type="domain" description="C2 tensin-type" evidence="4">
    <location>
        <begin position="291"/>
        <end position="426"/>
    </location>
</feature>
<dbReference type="PROSITE" id="PS51182">
    <property type="entry name" value="C2_TENSIN"/>
    <property type="match status" value="1"/>
</dbReference>
<evidence type="ECO:0000259" key="3">
    <source>
        <dbReference type="PROSITE" id="PS51181"/>
    </source>
</evidence>
<dbReference type="InterPro" id="IPR014020">
    <property type="entry name" value="Tensin_C2-dom"/>
</dbReference>
<evidence type="ECO:0000256" key="2">
    <source>
        <dbReference type="SAM" id="MobiDB-lite"/>
    </source>
</evidence>
<name>A0ABM1E8Z5_PRICU</name>
<evidence type="ECO:0000313" key="6">
    <source>
        <dbReference type="RefSeq" id="XP_014668666.1"/>
    </source>
</evidence>
<sequence>MDDCSCFWARPRDKSVNAQRSHEHECYNSGKANGSTLSSYGGTGHAPHFTTRVTPIQQVKVTPSPACNDLQAGERVSRQQQSAEQQYNAPSNIDTQQQASRSIMNSIKTKMSSKGGREDLQDVDFHYITERIIAIAFPDGGLDSTYKASLREVTRMLQTKHDEKHMIFNLSERRYDIPKLNKHVMDFGWPDHLAPPLENLCSICKSIDSWLSSDPQHVAVLHCKGSTGRMGVVVASYMHYCNICASADNALDRFAMKRYYDNKLAFATHPSQRRYIQYFSGLLSGNIKMNNQPLYLHQVVIYGAPNFDLKGGCRPFIKVYQGMQPVYTSGVYIASDGHGTGSRSPSIRFWQTAGETSSSSATTRHRALLLCDVIFMPPSSTLRSAALVLDGLGIRYVVEAVSAGRSLFIDSRFPDHGKVEVMLSSVPDRVFTDLDAIPVDTSMDALVRADSYENFNVHPEDGGEEEEITHTQGPVDGSLYAEVTKRKPASSATNEEVQNGPHVSMDSGISSSSGQTGQYNTTLQIAVTPKHSHVLANSNSNPPPLQRPDNAPSPKQGLNTAQASNLDALLNDMLESAGLDREQVGLHDVMNYRAEAESSKSYNQVYRLTTTTSSDKYSNGPSVTPSSPPKPPIRSTTTVDTQKDSYTKVSPKLTSPGASPPAPPRKYMSVGYKVDYNNPYEDYPHYRRLEGMSRGEGPAPGREDEQAHATWLLAQKQKLRARQEGKDWDEGTAKALVSELRDVQTRMRRSESDRQEREMFTDNQLLIETGGAAAASPPSQTSPYTASKPPIYQAPRLGSAPSSPMSRRANSPQQQQQPPPRAWQSHQRPLQRQHSDTSFDRDRDHPAVAPPVARTRAGSASQMSPPLSPGSERYYQNINQYAVPSTNTTERRQVDTSTLVYKQKIEDDMQALLDSLQETAQSARDESSLRSVKGCLAVRGRSDLEMENTDCQLLCRAESLKHSPVLRISPASPSLGQPTHSCRAYTKTI</sequence>
<feature type="compositionally biased region" description="Low complexity" evidence="2">
    <location>
        <begin position="504"/>
        <end position="513"/>
    </location>
</feature>
<dbReference type="SUPFAM" id="SSF52799">
    <property type="entry name" value="(Phosphotyrosine protein) phosphatases II"/>
    <property type="match status" value="1"/>
</dbReference>
<dbReference type="InterPro" id="IPR029021">
    <property type="entry name" value="Prot-tyrosine_phosphatase-like"/>
</dbReference>
<dbReference type="InterPro" id="IPR035892">
    <property type="entry name" value="C2_domain_sf"/>
</dbReference>
<dbReference type="InterPro" id="IPR029023">
    <property type="entry name" value="Tensin_phosphatase"/>
</dbReference>
<keyword evidence="5" id="KW-1185">Reference proteome</keyword>
<dbReference type="PANTHER" id="PTHR45734">
    <property type="entry name" value="TENSIN"/>
    <property type="match status" value="1"/>
</dbReference>